<feature type="transmembrane region" description="Helical" evidence="1">
    <location>
        <begin position="61"/>
        <end position="80"/>
    </location>
</feature>
<dbReference type="RefSeq" id="WP_379750724.1">
    <property type="nucleotide sequence ID" value="NZ_JBHSMR010000001.1"/>
</dbReference>
<gene>
    <name evidence="2" type="ORF">ACFPQ5_00220</name>
</gene>
<evidence type="ECO:0008006" key="4">
    <source>
        <dbReference type="Google" id="ProtNLM"/>
    </source>
</evidence>
<protein>
    <recommendedName>
        <fullName evidence="4">DUF1453 domain-containing protein</fullName>
    </recommendedName>
</protein>
<comment type="caution">
    <text evidence="2">The sequence shown here is derived from an EMBL/GenBank/DDBJ whole genome shotgun (WGS) entry which is preliminary data.</text>
</comment>
<keyword evidence="1" id="KW-1133">Transmembrane helix</keyword>
<reference evidence="3" key="1">
    <citation type="journal article" date="2019" name="Int. J. Syst. Evol. Microbiol.">
        <title>The Global Catalogue of Microorganisms (GCM) 10K type strain sequencing project: providing services to taxonomists for standard genome sequencing and annotation.</title>
        <authorList>
            <consortium name="The Broad Institute Genomics Platform"/>
            <consortium name="The Broad Institute Genome Sequencing Center for Infectious Disease"/>
            <person name="Wu L."/>
            <person name="Ma J."/>
        </authorList>
    </citation>
    <scope>NUCLEOTIDE SEQUENCE [LARGE SCALE GENOMIC DNA]</scope>
    <source>
        <strain evidence="3">CCUG 43111</strain>
    </source>
</reference>
<dbReference type="InterPro" id="IPR058247">
    <property type="entry name" value="DUF1453"/>
</dbReference>
<name>A0ABW0MEE0_9BURK</name>
<accession>A0ABW0MEE0</accession>
<evidence type="ECO:0000256" key="1">
    <source>
        <dbReference type="SAM" id="Phobius"/>
    </source>
</evidence>
<feature type="transmembrane region" description="Helical" evidence="1">
    <location>
        <begin position="92"/>
        <end position="114"/>
    </location>
</feature>
<feature type="transmembrane region" description="Helical" evidence="1">
    <location>
        <begin position="134"/>
        <end position="157"/>
    </location>
</feature>
<dbReference type="Proteomes" id="UP001596101">
    <property type="component" value="Unassembled WGS sequence"/>
</dbReference>
<keyword evidence="1" id="KW-0472">Membrane</keyword>
<dbReference type="Pfam" id="PF07301">
    <property type="entry name" value="DUF1453"/>
    <property type="match status" value="1"/>
</dbReference>
<evidence type="ECO:0000313" key="3">
    <source>
        <dbReference type="Proteomes" id="UP001596101"/>
    </source>
</evidence>
<sequence length="167" mass="18667">MTQTQIIMLAATPLIAWRVYKRVQRLTVRQKSRLWRHWFGVTFLPTLLLALTVMLVNQPVALATLLGGTLAGAALGFAALRRVRFERVGKDYFYTPYAPIGMLVATIFIVRVLYRLFEMATLGAHQLPAFGSSPLTMGILGVVAGYYLVGASGLLRWRLAERKQTAR</sequence>
<organism evidence="2 3">
    <name type="scientific">Massilia suwonensis</name>
    <dbReference type="NCBI Taxonomy" id="648895"/>
    <lineage>
        <taxon>Bacteria</taxon>
        <taxon>Pseudomonadati</taxon>
        <taxon>Pseudomonadota</taxon>
        <taxon>Betaproteobacteria</taxon>
        <taxon>Burkholderiales</taxon>
        <taxon>Oxalobacteraceae</taxon>
        <taxon>Telluria group</taxon>
        <taxon>Massilia</taxon>
    </lineage>
</organism>
<dbReference type="EMBL" id="JBHSMR010000001">
    <property type="protein sequence ID" value="MFC5476594.1"/>
    <property type="molecule type" value="Genomic_DNA"/>
</dbReference>
<proteinExistence type="predicted"/>
<keyword evidence="1" id="KW-0812">Transmembrane</keyword>
<keyword evidence="3" id="KW-1185">Reference proteome</keyword>
<evidence type="ECO:0000313" key="2">
    <source>
        <dbReference type="EMBL" id="MFC5476594.1"/>
    </source>
</evidence>
<feature type="transmembrane region" description="Helical" evidence="1">
    <location>
        <begin position="35"/>
        <end position="55"/>
    </location>
</feature>